<dbReference type="InterPro" id="IPR023214">
    <property type="entry name" value="HAD_sf"/>
</dbReference>
<dbReference type="RefSeq" id="WP_008698562.1">
    <property type="nucleotide sequence ID" value="NZ_ANOG01000522.1"/>
</dbReference>
<proteinExistence type="predicted"/>
<dbReference type="PANTHER" id="PTHR43316">
    <property type="entry name" value="HYDROLASE, HALOACID DELAHOGENASE-RELATED"/>
    <property type="match status" value="1"/>
</dbReference>
<protein>
    <submittedName>
        <fullName evidence="2">Haloacid dehalogenase-like hydrolase domain protein</fullName>
        <ecNumber evidence="2">3.-.-.-</ecNumber>
    </submittedName>
</protein>
<dbReference type="AlphaFoldDB" id="M5RZV4"/>
<dbReference type="PANTHER" id="PTHR43316:SF3">
    <property type="entry name" value="HALOACID DEHALOGENASE, TYPE II (AFU_ORTHOLOGUE AFUA_2G07750)-RELATED"/>
    <property type="match status" value="1"/>
</dbReference>
<dbReference type="Gene3D" id="3.40.50.1000">
    <property type="entry name" value="HAD superfamily/HAD-like"/>
    <property type="match status" value="1"/>
</dbReference>
<dbReference type="PATRIC" id="fig|1265738.3.peg.3626"/>
<reference evidence="2 3" key="1">
    <citation type="journal article" date="2013" name="Mar. Genomics">
        <title>Expression of sulfatases in Rhodopirellula baltica and the diversity of sulfatases in the genus Rhodopirellula.</title>
        <authorList>
            <person name="Wegner C.E."/>
            <person name="Richter-Heitmann T."/>
            <person name="Klindworth A."/>
            <person name="Klockow C."/>
            <person name="Richter M."/>
            <person name="Achstetter T."/>
            <person name="Glockner F.O."/>
            <person name="Harder J."/>
        </authorList>
    </citation>
    <scope>NUCLEOTIDE SEQUENCE [LARGE SCALE GENOMIC DNA]</scope>
    <source>
        <strain evidence="2 3">SM1</strain>
    </source>
</reference>
<dbReference type="GO" id="GO:0016787">
    <property type="term" value="F:hydrolase activity"/>
    <property type="evidence" value="ECO:0007669"/>
    <property type="project" value="UniProtKB-KW"/>
</dbReference>
<evidence type="ECO:0000256" key="1">
    <source>
        <dbReference type="ARBA" id="ARBA00022801"/>
    </source>
</evidence>
<evidence type="ECO:0000313" key="2">
    <source>
        <dbReference type="EMBL" id="EMI19454.1"/>
    </source>
</evidence>
<dbReference type="EC" id="3.-.-.-" evidence="2"/>
<comment type="caution">
    <text evidence="2">The sequence shown here is derived from an EMBL/GenBank/DDBJ whole genome shotgun (WGS) entry which is preliminary data.</text>
</comment>
<dbReference type="NCBIfam" id="TIGR01509">
    <property type="entry name" value="HAD-SF-IA-v3"/>
    <property type="match status" value="1"/>
</dbReference>
<dbReference type="PRINTS" id="PR00413">
    <property type="entry name" value="HADHALOGNASE"/>
</dbReference>
<keyword evidence="1 2" id="KW-0378">Hydrolase</keyword>
<evidence type="ECO:0000313" key="3">
    <source>
        <dbReference type="Proteomes" id="UP000011991"/>
    </source>
</evidence>
<dbReference type="SUPFAM" id="SSF56784">
    <property type="entry name" value="HAD-like"/>
    <property type="match status" value="1"/>
</dbReference>
<dbReference type="InterPro" id="IPR051540">
    <property type="entry name" value="S-2-haloacid_dehalogenase"/>
</dbReference>
<dbReference type="Proteomes" id="UP000011991">
    <property type="component" value="Unassembled WGS sequence"/>
</dbReference>
<name>M5RZV4_9BACT</name>
<gene>
    <name evidence="2" type="ORF">RMSM_03619</name>
</gene>
<dbReference type="InterPro" id="IPR006439">
    <property type="entry name" value="HAD-SF_hydro_IA"/>
</dbReference>
<dbReference type="SFLD" id="SFLDS00003">
    <property type="entry name" value="Haloacid_Dehalogenase"/>
    <property type="match status" value="1"/>
</dbReference>
<sequence length="200" mass="21845">MIDAVIFDLFGTLIHLPRDTNPYLQLCRAIGDSTRIRDSLVVDAPTLADFCDHLDVSHPQNLTDIQRDLDADVDNAARFADSLPALQSLRDRGLRTALISNLASPYKRAVDLLNLEPLFDTILYSCDVGLAKPNPDIYRHALSKLNTTAESTLMVGDSQRSDVDGPMAVGIRGFLIDRNGQSSGDSVLRALTDVTSYLGS</sequence>
<dbReference type="SFLD" id="SFLDG01129">
    <property type="entry name" value="C1.5:_HAD__Beta-PGM__Phosphata"/>
    <property type="match status" value="1"/>
</dbReference>
<organism evidence="2 3">
    <name type="scientific">Rhodopirellula maiorica SM1</name>
    <dbReference type="NCBI Taxonomy" id="1265738"/>
    <lineage>
        <taxon>Bacteria</taxon>
        <taxon>Pseudomonadati</taxon>
        <taxon>Planctomycetota</taxon>
        <taxon>Planctomycetia</taxon>
        <taxon>Pirellulales</taxon>
        <taxon>Pirellulaceae</taxon>
        <taxon>Novipirellula</taxon>
    </lineage>
</organism>
<dbReference type="Pfam" id="PF00702">
    <property type="entry name" value="Hydrolase"/>
    <property type="match status" value="1"/>
</dbReference>
<accession>M5RZV4</accession>
<dbReference type="InterPro" id="IPR036412">
    <property type="entry name" value="HAD-like_sf"/>
</dbReference>
<keyword evidence="3" id="KW-1185">Reference proteome</keyword>
<dbReference type="NCBIfam" id="TIGR01549">
    <property type="entry name" value="HAD-SF-IA-v1"/>
    <property type="match status" value="1"/>
</dbReference>
<dbReference type="OrthoDB" id="9809962at2"/>
<dbReference type="EMBL" id="ANOG01000522">
    <property type="protein sequence ID" value="EMI19454.1"/>
    <property type="molecule type" value="Genomic_DNA"/>
</dbReference>